<evidence type="ECO:0000313" key="4">
    <source>
        <dbReference type="Proteomes" id="UP001419268"/>
    </source>
</evidence>
<name>A0AAP0J1X6_9MAGN</name>
<evidence type="ECO:0000259" key="2">
    <source>
        <dbReference type="Pfam" id="PF03732"/>
    </source>
</evidence>
<dbReference type="Proteomes" id="UP001419268">
    <property type="component" value="Unassembled WGS sequence"/>
</dbReference>
<protein>
    <recommendedName>
        <fullName evidence="2">Retrotransposon gag domain-containing protein</fullName>
    </recommendedName>
</protein>
<feature type="compositionally biased region" description="Low complexity" evidence="1">
    <location>
        <begin position="7"/>
        <end position="25"/>
    </location>
</feature>
<gene>
    <name evidence="3" type="ORF">Scep_014918</name>
</gene>
<dbReference type="InterPro" id="IPR005162">
    <property type="entry name" value="Retrotrans_gag_dom"/>
</dbReference>
<sequence>MKVHFAQPTSTSTLTTTTPTVQTPSLPTTDLAVSMVHTIPAVTAPIMETAEVVSSPIPASSSMSVEVQLVKDFIRLKPPYFDGVRDFQKIEKLILSQEKLYRILKIEDRLQAKISSYTILRERKRDADVWWRMTIATHREFETWDSFKHKFYEQYFPLSVMKRLRIEFMDLRQGPEEPVM</sequence>
<evidence type="ECO:0000256" key="1">
    <source>
        <dbReference type="SAM" id="MobiDB-lite"/>
    </source>
</evidence>
<accession>A0AAP0J1X6</accession>
<dbReference type="Pfam" id="PF03732">
    <property type="entry name" value="Retrotrans_gag"/>
    <property type="match status" value="1"/>
</dbReference>
<feature type="region of interest" description="Disordered" evidence="1">
    <location>
        <begin position="1"/>
        <end position="25"/>
    </location>
</feature>
<evidence type="ECO:0000313" key="3">
    <source>
        <dbReference type="EMBL" id="KAK9126072.1"/>
    </source>
</evidence>
<proteinExistence type="predicted"/>
<dbReference type="EMBL" id="JBBNAG010000006">
    <property type="protein sequence ID" value="KAK9126072.1"/>
    <property type="molecule type" value="Genomic_DNA"/>
</dbReference>
<organism evidence="3 4">
    <name type="scientific">Stephania cephalantha</name>
    <dbReference type="NCBI Taxonomy" id="152367"/>
    <lineage>
        <taxon>Eukaryota</taxon>
        <taxon>Viridiplantae</taxon>
        <taxon>Streptophyta</taxon>
        <taxon>Embryophyta</taxon>
        <taxon>Tracheophyta</taxon>
        <taxon>Spermatophyta</taxon>
        <taxon>Magnoliopsida</taxon>
        <taxon>Ranunculales</taxon>
        <taxon>Menispermaceae</taxon>
        <taxon>Menispermoideae</taxon>
        <taxon>Cissampelideae</taxon>
        <taxon>Stephania</taxon>
    </lineage>
</organism>
<feature type="domain" description="Retrotransposon gag" evidence="2">
    <location>
        <begin position="126"/>
        <end position="179"/>
    </location>
</feature>
<reference evidence="3 4" key="1">
    <citation type="submission" date="2024-01" db="EMBL/GenBank/DDBJ databases">
        <title>Genome assemblies of Stephania.</title>
        <authorList>
            <person name="Yang L."/>
        </authorList>
    </citation>
    <scope>NUCLEOTIDE SEQUENCE [LARGE SCALE GENOMIC DNA]</scope>
    <source>
        <strain evidence="3">JXDWG</strain>
        <tissue evidence="3">Leaf</tissue>
    </source>
</reference>
<dbReference type="AlphaFoldDB" id="A0AAP0J1X6"/>
<keyword evidence="4" id="KW-1185">Reference proteome</keyword>
<comment type="caution">
    <text evidence="3">The sequence shown here is derived from an EMBL/GenBank/DDBJ whole genome shotgun (WGS) entry which is preliminary data.</text>
</comment>